<comment type="function">
    <text evidence="3">Component of the ASTRA complex involved in chromatin remodeling.</text>
</comment>
<proteinExistence type="inferred from homology"/>
<evidence type="ECO:0000256" key="4">
    <source>
        <dbReference type="ARBA" id="ARBA00037931"/>
    </source>
</evidence>
<dbReference type="PROSITE" id="PS50294">
    <property type="entry name" value="WD_REPEATS_REGION"/>
    <property type="match status" value="1"/>
</dbReference>
<sequence>MTQNQTIAKSPTRQPLQPSYILRGHTAQVHSVLFLHNNLRLLSGDADGWVVLWDVPIKRPVAVWRAHKSTILGLGSWGESKIITHGRDSKLCVWQLQGDDDTLYSKVLPVDDAITDRTQPMLLHTLMVNTLNFCSFAVCHAPPPTETPNNQTSSTPPSIHLAYPGVQDGQIIVTELSSEERIATIPEPKDIKTGMVMAIRLAYAQERDLTIIVGYESGHACVWRRNPSSQYWERIYTYQAHSQPILSLDLAISLGSFFTSSADAVIARHPLNAAGGKETKVIQTGHAGQQGLTIRPDLKIFATAGWDGKGRVYSTKTMKELAVLKWHKEGCYALAFAATDLEESHENGRTSDTGLVRREMTVSEQRTAAAKSTHWLAVGSKDGKISLWDIY</sequence>
<dbReference type="EMBL" id="QWIO01000535">
    <property type="protein sequence ID" value="RMY93588.1"/>
    <property type="molecule type" value="Genomic_DNA"/>
</dbReference>
<feature type="repeat" description="WD" evidence="7">
    <location>
        <begin position="22"/>
        <end position="63"/>
    </location>
</feature>
<dbReference type="InterPro" id="IPR019775">
    <property type="entry name" value="WD40_repeat_CS"/>
</dbReference>
<dbReference type="InterPro" id="IPR015943">
    <property type="entry name" value="WD40/YVTN_repeat-like_dom_sf"/>
</dbReference>
<feature type="repeat" description="WD" evidence="7">
    <location>
        <begin position="376"/>
        <end position="391"/>
    </location>
</feature>
<evidence type="ECO:0000256" key="6">
    <source>
        <dbReference type="ARBA" id="ARBA00040563"/>
    </source>
</evidence>
<evidence type="ECO:0000256" key="1">
    <source>
        <dbReference type="ARBA" id="ARBA00022574"/>
    </source>
</evidence>
<keyword evidence="2" id="KW-0677">Repeat</keyword>
<dbReference type="PANTHER" id="PTHR19854">
    <property type="entry name" value="TRANSDUCIN BETA-LIKE 3"/>
    <property type="match status" value="1"/>
</dbReference>
<name>A0A3M7FXJ0_HORWE</name>
<dbReference type="AlphaFoldDB" id="A0A3M7FXJ0"/>
<dbReference type="SUPFAM" id="SSF50978">
    <property type="entry name" value="WD40 repeat-like"/>
    <property type="match status" value="1"/>
</dbReference>
<dbReference type="InterPro" id="IPR001680">
    <property type="entry name" value="WD40_rpt"/>
</dbReference>
<evidence type="ECO:0000256" key="3">
    <source>
        <dbReference type="ARBA" id="ARBA00037338"/>
    </source>
</evidence>
<evidence type="ECO:0000256" key="7">
    <source>
        <dbReference type="PROSITE-ProRule" id="PRU00221"/>
    </source>
</evidence>
<dbReference type="PANTHER" id="PTHR19854:SF1">
    <property type="entry name" value="GUANINE NUCLEOTIDE-BINDING PROTEIN SUBUNIT BETA-LIKE PROTEIN 1"/>
    <property type="match status" value="1"/>
</dbReference>
<accession>A0A3M7FXJ0</accession>
<dbReference type="SMART" id="SM00320">
    <property type="entry name" value="WD40"/>
    <property type="match status" value="5"/>
</dbReference>
<dbReference type="Proteomes" id="UP000269539">
    <property type="component" value="Unassembled WGS sequence"/>
</dbReference>
<evidence type="ECO:0000256" key="2">
    <source>
        <dbReference type="ARBA" id="ARBA00022737"/>
    </source>
</evidence>
<dbReference type="InterPro" id="IPR036322">
    <property type="entry name" value="WD40_repeat_dom_sf"/>
</dbReference>
<keyword evidence="1 7" id="KW-0853">WD repeat</keyword>
<evidence type="ECO:0000313" key="9">
    <source>
        <dbReference type="Proteomes" id="UP000269539"/>
    </source>
</evidence>
<comment type="similarity">
    <text evidence="4">Belongs to the WD repeat ASA1 family.</text>
</comment>
<evidence type="ECO:0000256" key="5">
    <source>
        <dbReference type="ARBA" id="ARBA00038749"/>
    </source>
</evidence>
<comment type="subunit">
    <text evidence="5">Component of the ASTRA chromatin remodeling machinery complex.</text>
</comment>
<organism evidence="8 9">
    <name type="scientific">Hortaea werneckii</name>
    <name type="common">Black yeast</name>
    <name type="synonym">Cladosporium werneckii</name>
    <dbReference type="NCBI Taxonomy" id="91943"/>
    <lineage>
        <taxon>Eukaryota</taxon>
        <taxon>Fungi</taxon>
        <taxon>Dikarya</taxon>
        <taxon>Ascomycota</taxon>
        <taxon>Pezizomycotina</taxon>
        <taxon>Dothideomycetes</taxon>
        <taxon>Dothideomycetidae</taxon>
        <taxon>Mycosphaerellales</taxon>
        <taxon>Teratosphaeriaceae</taxon>
        <taxon>Hortaea</taxon>
    </lineage>
</organism>
<gene>
    <name evidence="8" type="ORF">D0864_05674</name>
</gene>
<dbReference type="VEuPathDB" id="FungiDB:BTJ68_09527"/>
<protein>
    <recommendedName>
        <fullName evidence="6">ASTRA-associated protein 1</fullName>
    </recommendedName>
</protein>
<dbReference type="PROSITE" id="PS00678">
    <property type="entry name" value="WD_REPEATS_1"/>
    <property type="match status" value="1"/>
</dbReference>
<dbReference type="Pfam" id="PF00400">
    <property type="entry name" value="WD40"/>
    <property type="match status" value="2"/>
</dbReference>
<dbReference type="Gene3D" id="2.130.10.10">
    <property type="entry name" value="YVTN repeat-like/Quinoprotein amine dehydrogenase"/>
    <property type="match status" value="2"/>
</dbReference>
<evidence type="ECO:0000313" key="8">
    <source>
        <dbReference type="EMBL" id="RMY93588.1"/>
    </source>
</evidence>
<dbReference type="PROSITE" id="PS50082">
    <property type="entry name" value="WD_REPEATS_2"/>
    <property type="match status" value="2"/>
</dbReference>
<comment type="caution">
    <text evidence="8">The sequence shown here is derived from an EMBL/GenBank/DDBJ whole genome shotgun (WGS) entry which is preliminary data.</text>
</comment>
<reference evidence="8 9" key="1">
    <citation type="journal article" date="2018" name="BMC Genomics">
        <title>Genomic evidence for intraspecific hybridization in a clonal and extremely halotolerant yeast.</title>
        <authorList>
            <person name="Gostincar C."/>
            <person name="Stajich J.E."/>
            <person name="Zupancic J."/>
            <person name="Zalar P."/>
            <person name="Gunde-Cimerman N."/>
        </authorList>
    </citation>
    <scope>NUCLEOTIDE SEQUENCE [LARGE SCALE GENOMIC DNA]</scope>
    <source>
        <strain evidence="8 9">EXF-10513</strain>
    </source>
</reference>